<reference evidence="1 2" key="1">
    <citation type="submission" date="2016-11" db="EMBL/GenBank/DDBJ databases">
        <authorList>
            <person name="Jaros S."/>
            <person name="Januszkiewicz K."/>
            <person name="Wedrychowicz H."/>
        </authorList>
    </citation>
    <scope>NUCLEOTIDE SEQUENCE [LARGE SCALE GENOMIC DNA]</scope>
</reference>
<keyword evidence="2" id="KW-1185">Reference proteome</keyword>
<evidence type="ECO:0000313" key="1">
    <source>
        <dbReference type="EMBL" id="SGY72734.1"/>
    </source>
</evidence>
<dbReference type="EMBL" id="FQNC01000047">
    <property type="protein sequence ID" value="SGY72734.1"/>
    <property type="molecule type" value="Genomic_DNA"/>
</dbReference>
<dbReference type="Proteomes" id="UP000249464">
    <property type="component" value="Unassembled WGS sequence"/>
</dbReference>
<dbReference type="AlphaFoldDB" id="A0A2X0MA46"/>
<name>A0A2X0MA46_9BASI</name>
<sequence>MTGNVGGVPEVGNATASYDRNSTFRHLPTHLQGVYYPYASSEYSILYRPLLPVKNNGVDEFCGNIKGFKSRLIAEPGENWQYGVSIDQAVEYLQRVAG</sequence>
<dbReference type="Gene3D" id="3.40.710.10">
    <property type="entry name" value="DD-peptidase/beta-lactamase superfamily"/>
    <property type="match status" value="1"/>
</dbReference>
<proteinExistence type="predicted"/>
<organism evidence="1 2">
    <name type="scientific">Microbotryum silenes-dioicae</name>
    <dbReference type="NCBI Taxonomy" id="796604"/>
    <lineage>
        <taxon>Eukaryota</taxon>
        <taxon>Fungi</taxon>
        <taxon>Dikarya</taxon>
        <taxon>Basidiomycota</taxon>
        <taxon>Pucciniomycotina</taxon>
        <taxon>Microbotryomycetes</taxon>
        <taxon>Microbotryales</taxon>
        <taxon>Microbotryaceae</taxon>
        <taxon>Microbotryum</taxon>
    </lineage>
</organism>
<dbReference type="STRING" id="796604.A0A2X0MA46"/>
<evidence type="ECO:0000313" key="2">
    <source>
        <dbReference type="Proteomes" id="UP000249464"/>
    </source>
</evidence>
<accession>A0A2X0MA46</accession>
<gene>
    <name evidence="1" type="primary">BQ5605_C005g03202</name>
    <name evidence="1" type="ORF">BQ5605_C005G03202</name>
</gene>
<dbReference type="InterPro" id="IPR012338">
    <property type="entry name" value="Beta-lactam/transpept-like"/>
</dbReference>
<protein>
    <submittedName>
        <fullName evidence="1">BQ5605_C005g03202 protein</fullName>
    </submittedName>
</protein>